<dbReference type="Pfam" id="PF07876">
    <property type="entry name" value="Dabb"/>
    <property type="match status" value="1"/>
</dbReference>
<dbReference type="AlphaFoldDB" id="A0A2T0MJ23"/>
<evidence type="ECO:0000259" key="1">
    <source>
        <dbReference type="PROSITE" id="PS51502"/>
    </source>
</evidence>
<dbReference type="SUPFAM" id="SSF54909">
    <property type="entry name" value="Dimeric alpha+beta barrel"/>
    <property type="match status" value="1"/>
</dbReference>
<proteinExistence type="predicted"/>
<evidence type="ECO:0000313" key="3">
    <source>
        <dbReference type="Proteomes" id="UP000237640"/>
    </source>
</evidence>
<dbReference type="Proteomes" id="UP000237640">
    <property type="component" value="Unassembled WGS sequence"/>
</dbReference>
<gene>
    <name evidence="2" type="ORF">CLV81_1565</name>
</gene>
<dbReference type="PROSITE" id="PS51502">
    <property type="entry name" value="S_R_A_B_BARREL"/>
    <property type="match status" value="1"/>
</dbReference>
<reference evidence="2 3" key="1">
    <citation type="submission" date="2018-03" db="EMBL/GenBank/DDBJ databases">
        <title>Genomic Encyclopedia of Archaeal and Bacterial Type Strains, Phase II (KMG-II): from individual species to whole genera.</title>
        <authorList>
            <person name="Goeker M."/>
        </authorList>
    </citation>
    <scope>NUCLEOTIDE SEQUENCE [LARGE SCALE GENOMIC DNA]</scope>
    <source>
        <strain evidence="2 3">DSM 25027</strain>
    </source>
</reference>
<keyword evidence="3" id="KW-1185">Reference proteome</keyword>
<feature type="domain" description="Stress-response A/B barrel" evidence="1">
    <location>
        <begin position="33"/>
        <end position="129"/>
    </location>
</feature>
<comment type="caution">
    <text evidence="2">The sequence shown here is derived from an EMBL/GenBank/DDBJ whole genome shotgun (WGS) entry which is preliminary data.</text>
</comment>
<protein>
    <submittedName>
        <fullName evidence="2">Stress responsive alpha/beta barrel protein</fullName>
    </submittedName>
</protein>
<dbReference type="Gene3D" id="3.30.70.100">
    <property type="match status" value="1"/>
</dbReference>
<dbReference type="RefSeq" id="WP_106144444.1">
    <property type="nucleotide sequence ID" value="NZ_PVYX01000001.1"/>
</dbReference>
<evidence type="ECO:0000313" key="2">
    <source>
        <dbReference type="EMBL" id="PRX57559.1"/>
    </source>
</evidence>
<name>A0A2T0MJ23_9FLAO</name>
<sequence length="133" mass="15369">MKTTHIAILIFGFLTINGFSQSEKEVLTFDPAFAHTVYFWFKNPDDADGRNRFEASLKKFLRDSKFAKTNFIGVPPKSTREVVDDSFTYSLIVTFDSAESQEGYQKEEAHLLFIEECKDLWDKVVVYDSYGLK</sequence>
<dbReference type="InterPro" id="IPR011008">
    <property type="entry name" value="Dimeric_a/b-barrel"/>
</dbReference>
<dbReference type="SMART" id="SM00886">
    <property type="entry name" value="Dabb"/>
    <property type="match status" value="1"/>
</dbReference>
<dbReference type="EMBL" id="PVYX01000001">
    <property type="protein sequence ID" value="PRX57559.1"/>
    <property type="molecule type" value="Genomic_DNA"/>
</dbReference>
<dbReference type="InterPro" id="IPR013097">
    <property type="entry name" value="Dabb"/>
</dbReference>
<dbReference type="OrthoDB" id="7189263at2"/>
<accession>A0A2T0MJ23</accession>
<organism evidence="2 3">
    <name type="scientific">Flagellimonas meridianipacifica</name>
    <dbReference type="NCBI Taxonomy" id="1080225"/>
    <lineage>
        <taxon>Bacteria</taxon>
        <taxon>Pseudomonadati</taxon>
        <taxon>Bacteroidota</taxon>
        <taxon>Flavobacteriia</taxon>
        <taxon>Flavobacteriales</taxon>
        <taxon>Flavobacteriaceae</taxon>
        <taxon>Flagellimonas</taxon>
    </lineage>
</organism>